<evidence type="ECO:0000256" key="4">
    <source>
        <dbReference type="ARBA" id="ARBA00023004"/>
    </source>
</evidence>
<proteinExistence type="evidence at transcript level"/>
<evidence type="ECO:0000313" key="8">
    <source>
        <dbReference type="EMBL" id="CAB3235747.1"/>
    </source>
</evidence>
<keyword evidence="7" id="KW-0472">Membrane</keyword>
<evidence type="ECO:0000256" key="3">
    <source>
        <dbReference type="ARBA" id="ARBA00022723"/>
    </source>
</evidence>
<protein>
    <submittedName>
        <fullName evidence="8">Cytochrome P450 2U1-like</fullName>
    </submittedName>
</protein>
<dbReference type="EMBL" id="LR784317">
    <property type="protein sequence ID" value="CAB3235747.1"/>
    <property type="molecule type" value="mRNA"/>
</dbReference>
<dbReference type="GO" id="GO:0008395">
    <property type="term" value="F:steroid hydroxylase activity"/>
    <property type="evidence" value="ECO:0007669"/>
    <property type="project" value="TreeGrafter"/>
</dbReference>
<dbReference type="GO" id="GO:0005737">
    <property type="term" value="C:cytoplasm"/>
    <property type="evidence" value="ECO:0007669"/>
    <property type="project" value="TreeGrafter"/>
</dbReference>
<evidence type="ECO:0000256" key="5">
    <source>
        <dbReference type="PIRSR" id="PIRSR602401-1"/>
    </source>
</evidence>
<accession>A0A6F9DAK2</accession>
<dbReference type="GO" id="GO:0006805">
    <property type="term" value="P:xenobiotic metabolic process"/>
    <property type="evidence" value="ECO:0007669"/>
    <property type="project" value="TreeGrafter"/>
</dbReference>
<gene>
    <name evidence="8" type="primary">Cyp2u1-008</name>
</gene>
<organism evidence="8">
    <name type="scientific">Phallusia mammillata</name>
    <dbReference type="NCBI Taxonomy" id="59560"/>
    <lineage>
        <taxon>Eukaryota</taxon>
        <taxon>Metazoa</taxon>
        <taxon>Chordata</taxon>
        <taxon>Tunicata</taxon>
        <taxon>Ascidiacea</taxon>
        <taxon>Phlebobranchia</taxon>
        <taxon>Ascidiidae</taxon>
        <taxon>Phallusia</taxon>
    </lineage>
</organism>
<dbReference type="PANTHER" id="PTHR24300:SF397">
    <property type="entry name" value="CYTOCHROME P450 2U1"/>
    <property type="match status" value="1"/>
</dbReference>
<dbReference type="PRINTS" id="PR00463">
    <property type="entry name" value="EP450I"/>
</dbReference>
<dbReference type="Pfam" id="PF00067">
    <property type="entry name" value="p450"/>
    <property type="match status" value="1"/>
</dbReference>
<keyword evidence="7" id="KW-1133">Transmembrane helix</keyword>
<keyword evidence="7" id="KW-0812">Transmembrane</keyword>
<keyword evidence="4 5" id="KW-0408">Iron</keyword>
<dbReference type="InterPro" id="IPR036396">
    <property type="entry name" value="Cyt_P450_sf"/>
</dbReference>
<dbReference type="GO" id="GO:0006082">
    <property type="term" value="P:organic acid metabolic process"/>
    <property type="evidence" value="ECO:0007669"/>
    <property type="project" value="TreeGrafter"/>
</dbReference>
<evidence type="ECO:0000256" key="6">
    <source>
        <dbReference type="RuleBase" id="RU000461"/>
    </source>
</evidence>
<feature type="transmembrane region" description="Helical" evidence="7">
    <location>
        <begin position="5"/>
        <end position="20"/>
    </location>
</feature>
<keyword evidence="3 5" id="KW-0479">Metal-binding</keyword>
<keyword evidence="5 6" id="KW-0349">Heme</keyword>
<evidence type="ECO:0000256" key="1">
    <source>
        <dbReference type="ARBA" id="ARBA00001971"/>
    </source>
</evidence>
<feature type="binding site" description="axial binding residue" evidence="5">
    <location>
        <position position="429"/>
    </location>
    <ligand>
        <name>heme</name>
        <dbReference type="ChEBI" id="CHEBI:30413"/>
    </ligand>
    <ligandPart>
        <name>Fe</name>
        <dbReference type="ChEBI" id="CHEBI:18248"/>
    </ligandPart>
</feature>
<dbReference type="PRINTS" id="PR00385">
    <property type="entry name" value="P450"/>
</dbReference>
<dbReference type="PANTHER" id="PTHR24300">
    <property type="entry name" value="CYTOCHROME P450 508A4-RELATED"/>
    <property type="match status" value="1"/>
</dbReference>
<dbReference type="GO" id="GO:0020037">
    <property type="term" value="F:heme binding"/>
    <property type="evidence" value="ECO:0007669"/>
    <property type="project" value="InterPro"/>
</dbReference>
<name>A0A6F9DAK2_9ASCI</name>
<dbReference type="SUPFAM" id="SSF48264">
    <property type="entry name" value="Cytochrome P450"/>
    <property type="match status" value="1"/>
</dbReference>
<keyword evidence="6" id="KW-0560">Oxidoreductase</keyword>
<comment type="similarity">
    <text evidence="2 6">Belongs to the cytochrome P450 family.</text>
</comment>
<dbReference type="PROSITE" id="PS00086">
    <property type="entry name" value="CYTOCHROME_P450"/>
    <property type="match status" value="1"/>
</dbReference>
<dbReference type="GO" id="GO:0005506">
    <property type="term" value="F:iron ion binding"/>
    <property type="evidence" value="ECO:0007669"/>
    <property type="project" value="InterPro"/>
</dbReference>
<dbReference type="InterPro" id="IPR002401">
    <property type="entry name" value="Cyt_P450_E_grp-I"/>
</dbReference>
<evidence type="ECO:0000256" key="7">
    <source>
        <dbReference type="SAM" id="Phobius"/>
    </source>
</evidence>
<keyword evidence="6" id="KW-0503">Monooxygenase</keyword>
<evidence type="ECO:0000256" key="2">
    <source>
        <dbReference type="ARBA" id="ARBA00010617"/>
    </source>
</evidence>
<comment type="cofactor">
    <cofactor evidence="1 5">
        <name>heme</name>
        <dbReference type="ChEBI" id="CHEBI:30413"/>
    </cofactor>
</comment>
<sequence>MLNLFWISVSFLVLLFYWWYQKPEKSPPGPRGLPLLGILPYLSGFPERDFGAWSKKYGPIISVPMGWQKCVVLNDYDIINETLVKQSEEFNERPYIRFIDMFSDKGVAMITGGPVWRAHRRFGMSAIRRFGGNKGAMERKVKDEAMYLVQQLEEIEGKPFKIHNLLTNAVANVICNMAFGRRYDYDDDKFEALITNLLAQFKNVSDWKTNVLMFIPFLCDVPPFTKHVEKSMTLIRPIRAMIGDLINEHKSTFDPNDIRDILDGYLESFVHKDDNFVFENCQDFFFDLFVAGTETSSTTLRWAFLCLMLHQDVQDKMLEEIDQVIGKEGTPSLSHREKMPYSCAVLHEVMRLKTLIPLALPRCAAKDVTVRGYHIPKGTQIFTNLWQVHNDETYWKNPNNFEPRRHLDDNGNFTNSKYVIPFGAGARACMGEQMARIELWIFLITIIQRFRISIDPNDPDPPSLDDGTNALVYVPPAYNMIIDSR</sequence>
<dbReference type="AlphaFoldDB" id="A0A6F9DAK2"/>
<reference evidence="8" key="1">
    <citation type="submission" date="2020-04" db="EMBL/GenBank/DDBJ databases">
        <authorList>
            <person name="Neveu A P."/>
        </authorList>
    </citation>
    <scope>NUCLEOTIDE SEQUENCE</scope>
    <source>
        <tissue evidence="8">Whole embryo</tissue>
    </source>
</reference>
<dbReference type="Gene3D" id="1.10.630.10">
    <property type="entry name" value="Cytochrome P450"/>
    <property type="match status" value="1"/>
</dbReference>
<dbReference type="FunFam" id="1.10.630.10:FF:000094">
    <property type="entry name" value="cytochrome P450 2J6-like"/>
    <property type="match status" value="1"/>
</dbReference>
<dbReference type="InterPro" id="IPR017972">
    <property type="entry name" value="Cyt_P450_CS"/>
</dbReference>
<dbReference type="InterPro" id="IPR050182">
    <property type="entry name" value="Cytochrome_P450_fam2"/>
</dbReference>
<dbReference type="GO" id="GO:0016712">
    <property type="term" value="F:oxidoreductase activity, acting on paired donors, with incorporation or reduction of molecular oxygen, reduced flavin or flavoprotein as one donor, and incorporation of one atom of oxygen"/>
    <property type="evidence" value="ECO:0007669"/>
    <property type="project" value="TreeGrafter"/>
</dbReference>
<dbReference type="InterPro" id="IPR001128">
    <property type="entry name" value="Cyt_P450"/>
</dbReference>